<dbReference type="SUPFAM" id="SSF55874">
    <property type="entry name" value="ATPase domain of HSP90 chaperone/DNA topoisomerase II/histidine kinase"/>
    <property type="match status" value="1"/>
</dbReference>
<dbReference type="GO" id="GO:0005524">
    <property type="term" value="F:ATP binding"/>
    <property type="evidence" value="ECO:0007669"/>
    <property type="project" value="UniProtKB-KW"/>
</dbReference>
<evidence type="ECO:0000256" key="11">
    <source>
        <dbReference type="ARBA" id="ARBA00023136"/>
    </source>
</evidence>
<keyword evidence="8 15" id="KW-0418">Kinase</keyword>
<dbReference type="Gene3D" id="6.10.340.10">
    <property type="match status" value="1"/>
</dbReference>
<dbReference type="Pfam" id="PF02518">
    <property type="entry name" value="HATPase_c"/>
    <property type="match status" value="1"/>
</dbReference>
<dbReference type="EC" id="2.7.13.3" evidence="3"/>
<dbReference type="InterPro" id="IPR004358">
    <property type="entry name" value="Sig_transdc_His_kin-like_C"/>
</dbReference>
<evidence type="ECO:0000256" key="4">
    <source>
        <dbReference type="ARBA" id="ARBA00022475"/>
    </source>
</evidence>
<dbReference type="InterPro" id="IPR050640">
    <property type="entry name" value="Bact_2-comp_sensor_kinase"/>
</dbReference>
<dbReference type="Proteomes" id="UP000183410">
    <property type="component" value="Unassembled WGS sequence"/>
</dbReference>
<accession>A0A1I2F9K1</accession>
<gene>
    <name evidence="15" type="ORF">SAMN04487969_111128</name>
</gene>
<dbReference type="InterPro" id="IPR003594">
    <property type="entry name" value="HATPase_dom"/>
</dbReference>
<dbReference type="Pfam" id="PF06580">
    <property type="entry name" value="His_kinase"/>
    <property type="match status" value="1"/>
</dbReference>
<keyword evidence="12" id="KW-0812">Transmembrane</keyword>
<feature type="domain" description="HAMP" evidence="14">
    <location>
        <begin position="333"/>
        <end position="385"/>
    </location>
</feature>
<keyword evidence="11 12" id="KW-0472">Membrane</keyword>
<evidence type="ECO:0000259" key="13">
    <source>
        <dbReference type="PROSITE" id="PS50109"/>
    </source>
</evidence>
<sequence length="622" mass="70971">MKMMQNLRPFRWNDFRLRNKLMILYFAAVFIPVMLTNTFFYTITAGNVRTEKVQDLRQSLERNKDNFRKMLEGVISFSSVIYNDGVLYSALDRTYTSESEVISAYGEVLNNSINRFVPLNKQFYNAYLFTDNDSLIHSGLLQYIDLQTKQQGWYQATTDQARSRKWLLYTNTALCGQSAAVSASLAGSGETGAGTAAKKCGAPYLSVIRELDFYKAYSSYHKILKIDILPHYLENTLFDHSFPGEIYLLNPQGHVIYSSEAEPPAFILENAQQDKTMIASPFEGVDYLQGWEMVGIYPDEVVNQSLLDSRKFIIYLTCANLLFPSIIILLIARSLNLRLGMLLGGIKRVKNQRFEVLRTKPASDEIGQLTEEFNRMTQQINGLIQDVYVAELDRRQAQFNALLSQINPHYLFNTLDAIRMNCVIKGEEETASVIKLLGRGFRRSLSWGEDMIPLQEEMAFVTDYLDIQHFRFGHRLSYQLDIDEEVLELPLPKMSILPLVENACIHGIEYSEQPGNIIVSAKLHGARVVIRVSDNGIGMEEEKLEHWLASLEQSGAQHQQGKHVGLKNVYDRLKWHFGSEFSFSLDSHYGEGTTIELQMPAAFAKDGSVVERRIIDVENIDR</sequence>
<proteinExistence type="predicted"/>
<keyword evidence="5" id="KW-0597">Phosphoprotein</keyword>
<comment type="subcellular location">
    <subcellularLocation>
        <location evidence="2">Cell membrane</location>
        <topology evidence="2">Multi-pass membrane protein</topology>
    </subcellularLocation>
</comment>
<dbReference type="SMART" id="SM00387">
    <property type="entry name" value="HATPase_c"/>
    <property type="match status" value="1"/>
</dbReference>
<evidence type="ECO:0000256" key="2">
    <source>
        <dbReference type="ARBA" id="ARBA00004651"/>
    </source>
</evidence>
<keyword evidence="4" id="KW-1003">Cell membrane</keyword>
<keyword evidence="10" id="KW-0902">Two-component regulatory system</keyword>
<evidence type="ECO:0000256" key="7">
    <source>
        <dbReference type="ARBA" id="ARBA00022741"/>
    </source>
</evidence>
<reference evidence="16" key="1">
    <citation type="submission" date="2016-10" db="EMBL/GenBank/DDBJ databases">
        <authorList>
            <person name="Varghese N."/>
            <person name="Submissions S."/>
        </authorList>
    </citation>
    <scope>NUCLEOTIDE SEQUENCE [LARGE SCALE GENOMIC DNA]</scope>
    <source>
        <strain evidence="16">CGMCC 1.10223</strain>
    </source>
</reference>
<keyword evidence="16" id="KW-1185">Reference proteome</keyword>
<dbReference type="PANTHER" id="PTHR34220">
    <property type="entry name" value="SENSOR HISTIDINE KINASE YPDA"/>
    <property type="match status" value="1"/>
</dbReference>
<evidence type="ECO:0000256" key="9">
    <source>
        <dbReference type="ARBA" id="ARBA00022840"/>
    </source>
</evidence>
<feature type="transmembrane region" description="Helical" evidence="12">
    <location>
        <begin position="21"/>
        <end position="43"/>
    </location>
</feature>
<evidence type="ECO:0000259" key="14">
    <source>
        <dbReference type="PROSITE" id="PS50885"/>
    </source>
</evidence>
<dbReference type="InterPro" id="IPR010559">
    <property type="entry name" value="Sig_transdc_His_kin_internal"/>
</dbReference>
<keyword evidence="6" id="KW-0808">Transferase</keyword>
<dbReference type="Gene3D" id="3.30.565.10">
    <property type="entry name" value="Histidine kinase-like ATPase, C-terminal domain"/>
    <property type="match status" value="1"/>
</dbReference>
<dbReference type="AlphaFoldDB" id="A0A1I2F9K1"/>
<evidence type="ECO:0000256" key="6">
    <source>
        <dbReference type="ARBA" id="ARBA00022679"/>
    </source>
</evidence>
<keyword evidence="7" id="KW-0547">Nucleotide-binding</keyword>
<keyword evidence="9" id="KW-0067">ATP-binding</keyword>
<protein>
    <recommendedName>
        <fullName evidence="3">histidine kinase</fullName>
        <ecNumber evidence="3">2.7.13.3</ecNumber>
    </recommendedName>
</protein>
<feature type="domain" description="Histidine kinase" evidence="13">
    <location>
        <begin position="496"/>
        <end position="603"/>
    </location>
</feature>
<dbReference type="PROSITE" id="PS50109">
    <property type="entry name" value="HIS_KIN"/>
    <property type="match status" value="1"/>
</dbReference>
<evidence type="ECO:0000313" key="16">
    <source>
        <dbReference type="Proteomes" id="UP000183410"/>
    </source>
</evidence>
<keyword evidence="12" id="KW-1133">Transmembrane helix</keyword>
<organism evidence="15 16">
    <name type="scientific">Paenibacillus algorifonticola</name>
    <dbReference type="NCBI Taxonomy" id="684063"/>
    <lineage>
        <taxon>Bacteria</taxon>
        <taxon>Bacillati</taxon>
        <taxon>Bacillota</taxon>
        <taxon>Bacilli</taxon>
        <taxon>Bacillales</taxon>
        <taxon>Paenibacillaceae</taxon>
        <taxon>Paenibacillus</taxon>
    </lineage>
</organism>
<dbReference type="PRINTS" id="PR00344">
    <property type="entry name" value="BCTRLSENSOR"/>
</dbReference>
<dbReference type="EMBL" id="FONN01000011">
    <property type="protein sequence ID" value="SFF01629.1"/>
    <property type="molecule type" value="Genomic_DNA"/>
</dbReference>
<evidence type="ECO:0000256" key="3">
    <source>
        <dbReference type="ARBA" id="ARBA00012438"/>
    </source>
</evidence>
<dbReference type="GO" id="GO:0005886">
    <property type="term" value="C:plasma membrane"/>
    <property type="evidence" value="ECO:0007669"/>
    <property type="project" value="UniProtKB-SubCell"/>
</dbReference>
<evidence type="ECO:0000256" key="1">
    <source>
        <dbReference type="ARBA" id="ARBA00000085"/>
    </source>
</evidence>
<evidence type="ECO:0000256" key="5">
    <source>
        <dbReference type="ARBA" id="ARBA00022553"/>
    </source>
</evidence>
<name>A0A1I2F9K1_9BACL</name>
<comment type="catalytic activity">
    <reaction evidence="1">
        <text>ATP + protein L-histidine = ADP + protein N-phospho-L-histidine.</text>
        <dbReference type="EC" id="2.7.13.3"/>
    </reaction>
</comment>
<dbReference type="InterPro" id="IPR005467">
    <property type="entry name" value="His_kinase_dom"/>
</dbReference>
<dbReference type="PANTHER" id="PTHR34220:SF7">
    <property type="entry name" value="SENSOR HISTIDINE KINASE YPDA"/>
    <property type="match status" value="1"/>
</dbReference>
<evidence type="ECO:0000313" key="15">
    <source>
        <dbReference type="EMBL" id="SFF01629.1"/>
    </source>
</evidence>
<evidence type="ECO:0000256" key="10">
    <source>
        <dbReference type="ARBA" id="ARBA00023012"/>
    </source>
</evidence>
<dbReference type="CDD" id="cd06225">
    <property type="entry name" value="HAMP"/>
    <property type="match status" value="1"/>
</dbReference>
<dbReference type="OrthoDB" id="9776552at2"/>
<dbReference type="InterPro" id="IPR003660">
    <property type="entry name" value="HAMP_dom"/>
</dbReference>
<evidence type="ECO:0000256" key="8">
    <source>
        <dbReference type="ARBA" id="ARBA00022777"/>
    </source>
</evidence>
<evidence type="ECO:0000256" key="12">
    <source>
        <dbReference type="SAM" id="Phobius"/>
    </source>
</evidence>
<dbReference type="InterPro" id="IPR036890">
    <property type="entry name" value="HATPase_C_sf"/>
</dbReference>
<dbReference type="GO" id="GO:0000155">
    <property type="term" value="F:phosphorelay sensor kinase activity"/>
    <property type="evidence" value="ECO:0007669"/>
    <property type="project" value="InterPro"/>
</dbReference>
<dbReference type="RefSeq" id="WP_052737064.1">
    <property type="nucleotide sequence ID" value="NZ_FONN01000011.1"/>
</dbReference>
<dbReference type="PROSITE" id="PS50885">
    <property type="entry name" value="HAMP"/>
    <property type="match status" value="1"/>
</dbReference>